<dbReference type="Proteomes" id="UP000053890">
    <property type="component" value="Unassembled WGS sequence"/>
</dbReference>
<name>A0A194S7U1_RHOGW</name>
<feature type="chain" id="PRO_5008265522" evidence="1">
    <location>
        <begin position="21"/>
        <end position="260"/>
    </location>
</feature>
<protein>
    <submittedName>
        <fullName evidence="2">Uncharacterized protein</fullName>
    </submittedName>
</protein>
<evidence type="ECO:0000256" key="1">
    <source>
        <dbReference type="SAM" id="SignalP"/>
    </source>
</evidence>
<keyword evidence="3" id="KW-1185">Reference proteome</keyword>
<accession>A0A194S7U1</accession>
<dbReference type="AlphaFoldDB" id="A0A194S7U1"/>
<proteinExistence type="predicted"/>
<dbReference type="GeneID" id="28976465"/>
<dbReference type="Gene3D" id="2.10.25.10">
    <property type="entry name" value="Laminin"/>
    <property type="match status" value="1"/>
</dbReference>
<keyword evidence="1" id="KW-0732">Signal</keyword>
<reference evidence="2 3" key="1">
    <citation type="journal article" date="2015" name="Front. Microbiol.">
        <title>Genome sequence of the plant growth promoting endophytic yeast Rhodotorula graminis WP1.</title>
        <authorList>
            <person name="Firrincieli A."/>
            <person name="Otillar R."/>
            <person name="Salamov A."/>
            <person name="Schmutz J."/>
            <person name="Khan Z."/>
            <person name="Redman R.S."/>
            <person name="Fleck N.D."/>
            <person name="Lindquist E."/>
            <person name="Grigoriev I.V."/>
            <person name="Doty S.L."/>
        </authorList>
    </citation>
    <scope>NUCLEOTIDE SEQUENCE [LARGE SCALE GENOMIC DNA]</scope>
    <source>
        <strain evidence="2 3">WP1</strain>
    </source>
</reference>
<evidence type="ECO:0000313" key="2">
    <source>
        <dbReference type="EMBL" id="KPV76798.1"/>
    </source>
</evidence>
<gene>
    <name evidence="2" type="ORF">RHOBADRAFT_51789</name>
</gene>
<dbReference type="EMBL" id="KQ474075">
    <property type="protein sequence ID" value="KPV76798.1"/>
    <property type="molecule type" value="Genomic_DNA"/>
</dbReference>
<sequence>MRSSIFLSALAALAPLVTRAAPVAVDELDVVTALETSQAEDVAGALERRAVSCSKTSQCKQTIPANAQRVCLSSKKCSWTCKSGYTKSGTKCVKKAVASAANYQLSTKSDVVSSSGVKSFTGTNTGAIVSWYHTNSATDSTNGHSWCLYPYDDNVPGFAVSLNTMLADFNGDENAARAAYCGLGATFTTSNGVSQTLYIADAFDDQYVRTSTSADVIYNAFTKLNGGQQTNDKNVVLSNVSWRFTGSRNSRYAVNGAGSG</sequence>
<evidence type="ECO:0000313" key="3">
    <source>
        <dbReference type="Proteomes" id="UP000053890"/>
    </source>
</evidence>
<dbReference type="RefSeq" id="XP_018272847.1">
    <property type="nucleotide sequence ID" value="XM_018416017.1"/>
</dbReference>
<organism evidence="2 3">
    <name type="scientific">Rhodotorula graminis (strain WP1)</name>
    <dbReference type="NCBI Taxonomy" id="578459"/>
    <lineage>
        <taxon>Eukaryota</taxon>
        <taxon>Fungi</taxon>
        <taxon>Dikarya</taxon>
        <taxon>Basidiomycota</taxon>
        <taxon>Pucciniomycotina</taxon>
        <taxon>Microbotryomycetes</taxon>
        <taxon>Sporidiobolales</taxon>
        <taxon>Sporidiobolaceae</taxon>
        <taxon>Rhodotorula</taxon>
    </lineage>
</organism>
<feature type="signal peptide" evidence="1">
    <location>
        <begin position="1"/>
        <end position="20"/>
    </location>
</feature>
<dbReference type="OrthoDB" id="2535256at2759"/>